<feature type="binding site" evidence="10">
    <location>
        <position position="179"/>
    </location>
    <ligand>
        <name>2-[(2R,5Z)-2-carboxy-4-methylthiazol-5(2H)-ylidene]ethyl phosphate</name>
        <dbReference type="ChEBI" id="CHEBI:62899"/>
    </ligand>
</feature>
<comment type="caution">
    <text evidence="14">The sequence shown here is derived from an EMBL/GenBank/DDBJ whole genome shotgun (WGS) entry which is preliminary data.</text>
</comment>
<feature type="binding site" evidence="10">
    <location>
        <position position="80"/>
    </location>
    <ligand>
        <name>Mg(2+)</name>
        <dbReference type="ChEBI" id="CHEBI:18420"/>
    </ligand>
</feature>
<evidence type="ECO:0000256" key="6">
    <source>
        <dbReference type="ARBA" id="ARBA00022977"/>
    </source>
</evidence>
<dbReference type="EMBL" id="JBHUOP010000001">
    <property type="protein sequence ID" value="MFD2839454.1"/>
    <property type="molecule type" value="Genomic_DNA"/>
</dbReference>
<evidence type="ECO:0000259" key="13">
    <source>
        <dbReference type="Pfam" id="PF02581"/>
    </source>
</evidence>
<feature type="binding site" evidence="10">
    <location>
        <begin position="148"/>
        <end position="150"/>
    </location>
    <ligand>
        <name>2-[(2R,5Z)-2-carboxy-4-methylthiazol-5(2H)-ylidene]ethyl phosphate</name>
        <dbReference type="ChEBI" id="CHEBI:62899"/>
    </ligand>
</feature>
<feature type="domain" description="Thiamine phosphate synthase/TenI" evidence="13">
    <location>
        <begin position="17"/>
        <end position="202"/>
    </location>
</feature>
<dbReference type="Gene3D" id="3.20.20.70">
    <property type="entry name" value="Aldolase class I"/>
    <property type="match status" value="1"/>
</dbReference>
<evidence type="ECO:0000256" key="8">
    <source>
        <dbReference type="ARBA" id="ARBA00047851"/>
    </source>
</evidence>
<dbReference type="PANTHER" id="PTHR20857">
    <property type="entry name" value="THIAMINE-PHOSPHATE PYROPHOSPHORYLASE"/>
    <property type="match status" value="1"/>
</dbReference>
<dbReference type="InterPro" id="IPR022998">
    <property type="entry name" value="ThiamineP_synth_TenI"/>
</dbReference>
<evidence type="ECO:0000256" key="11">
    <source>
        <dbReference type="RuleBase" id="RU003826"/>
    </source>
</evidence>
<dbReference type="InterPro" id="IPR013785">
    <property type="entry name" value="Aldolase_TIM"/>
</dbReference>
<evidence type="ECO:0000256" key="9">
    <source>
        <dbReference type="ARBA" id="ARBA00047883"/>
    </source>
</evidence>
<dbReference type="EC" id="2.5.1.3" evidence="10"/>
<dbReference type="RefSeq" id="WP_377464927.1">
    <property type="nucleotide sequence ID" value="NZ_JBHUOP010000001.1"/>
</dbReference>
<keyword evidence="6 10" id="KW-0784">Thiamine biosynthesis</keyword>
<feature type="binding site" evidence="10">
    <location>
        <position position="151"/>
    </location>
    <ligand>
        <name>4-amino-2-methyl-5-(diphosphooxymethyl)pyrimidine</name>
        <dbReference type="ChEBI" id="CHEBI:57841"/>
    </ligand>
</feature>
<feature type="binding site" evidence="10">
    <location>
        <position position="104"/>
    </location>
    <ligand>
        <name>Mg(2+)</name>
        <dbReference type="ChEBI" id="CHEBI:18420"/>
    </ligand>
</feature>
<feature type="binding site" evidence="10">
    <location>
        <position position="123"/>
    </location>
    <ligand>
        <name>4-amino-2-methyl-5-(diphosphooxymethyl)pyrimidine</name>
        <dbReference type="ChEBI" id="CHEBI:57841"/>
    </ligand>
</feature>
<comment type="catalytic activity">
    <reaction evidence="9 10 11">
        <text>2-[(2R,5Z)-2-carboxy-4-methylthiazol-5(2H)-ylidene]ethyl phosphate + 4-amino-2-methyl-5-(diphosphooxymethyl)pyrimidine + 2 H(+) = thiamine phosphate + CO2 + diphosphate</text>
        <dbReference type="Rhea" id="RHEA:47844"/>
        <dbReference type="ChEBI" id="CHEBI:15378"/>
        <dbReference type="ChEBI" id="CHEBI:16526"/>
        <dbReference type="ChEBI" id="CHEBI:33019"/>
        <dbReference type="ChEBI" id="CHEBI:37575"/>
        <dbReference type="ChEBI" id="CHEBI:57841"/>
        <dbReference type="ChEBI" id="CHEBI:62899"/>
        <dbReference type="EC" id="2.5.1.3"/>
    </reaction>
</comment>
<evidence type="ECO:0000256" key="2">
    <source>
        <dbReference type="ARBA" id="ARBA00005165"/>
    </source>
</evidence>
<feature type="binding site" evidence="10">
    <location>
        <begin position="48"/>
        <end position="52"/>
    </location>
    <ligand>
        <name>4-amino-2-methyl-5-(diphosphooxymethyl)pyrimidine</name>
        <dbReference type="ChEBI" id="CHEBI:57841"/>
    </ligand>
</feature>
<evidence type="ECO:0000256" key="10">
    <source>
        <dbReference type="HAMAP-Rule" id="MF_00097"/>
    </source>
</evidence>
<dbReference type="PANTHER" id="PTHR20857:SF23">
    <property type="entry name" value="THIAMINE BIOSYNTHETIC BIFUNCTIONAL ENZYME"/>
    <property type="match status" value="1"/>
</dbReference>
<proteinExistence type="inferred from homology"/>
<name>A0ABW5XED1_9MICO</name>
<evidence type="ECO:0000256" key="4">
    <source>
        <dbReference type="ARBA" id="ARBA00022723"/>
    </source>
</evidence>
<comment type="cofactor">
    <cofactor evidence="10">
        <name>Mg(2+)</name>
        <dbReference type="ChEBI" id="CHEBI:18420"/>
    </cofactor>
    <text evidence="10">Binds 1 Mg(2+) ion per subunit.</text>
</comment>
<feature type="binding site" evidence="10">
    <location>
        <begin position="199"/>
        <end position="200"/>
    </location>
    <ligand>
        <name>2-[(2R,5Z)-2-carboxy-4-methylthiazol-5(2H)-ylidene]ethyl phosphate</name>
        <dbReference type="ChEBI" id="CHEBI:62899"/>
    </ligand>
</feature>
<evidence type="ECO:0000256" key="5">
    <source>
        <dbReference type="ARBA" id="ARBA00022842"/>
    </source>
</evidence>
<protein>
    <recommendedName>
        <fullName evidence="10">Thiamine-phosphate synthase</fullName>
        <shortName evidence="10">TP synthase</shortName>
        <shortName evidence="10">TPS</shortName>
        <ecNumber evidence="10">2.5.1.3</ecNumber>
    </recommendedName>
    <alternativeName>
        <fullName evidence="10">Thiamine-phosphate pyrophosphorylase</fullName>
        <shortName evidence="10">TMP pyrophosphorylase</shortName>
        <shortName evidence="10">TMP-PPase</shortName>
    </alternativeName>
</protein>
<dbReference type="InterPro" id="IPR036206">
    <property type="entry name" value="ThiamineP_synth_sf"/>
</dbReference>
<accession>A0ABW5XED1</accession>
<organism evidence="14 15">
    <name type="scientific">Populibacterium corticicola</name>
    <dbReference type="NCBI Taxonomy" id="1812826"/>
    <lineage>
        <taxon>Bacteria</taxon>
        <taxon>Bacillati</taxon>
        <taxon>Actinomycetota</taxon>
        <taxon>Actinomycetes</taxon>
        <taxon>Micrococcales</taxon>
        <taxon>Jonesiaceae</taxon>
        <taxon>Populibacterium</taxon>
    </lineage>
</organism>
<comment type="similarity">
    <text evidence="10 11">Belongs to the thiamine-phosphate synthase family.</text>
</comment>
<comment type="catalytic activity">
    <reaction evidence="7 10 11">
        <text>4-methyl-5-(2-phosphooxyethyl)-thiazole + 4-amino-2-methyl-5-(diphosphooxymethyl)pyrimidine + H(+) = thiamine phosphate + diphosphate</text>
        <dbReference type="Rhea" id="RHEA:22328"/>
        <dbReference type="ChEBI" id="CHEBI:15378"/>
        <dbReference type="ChEBI" id="CHEBI:33019"/>
        <dbReference type="ChEBI" id="CHEBI:37575"/>
        <dbReference type="ChEBI" id="CHEBI:57841"/>
        <dbReference type="ChEBI" id="CHEBI:58296"/>
        <dbReference type="EC" id="2.5.1.3"/>
    </reaction>
</comment>
<comment type="pathway">
    <text evidence="2 10 12">Cofactor biosynthesis; thiamine diphosphate biosynthesis; thiamine phosphate from 4-amino-2-methyl-5-diphosphomethylpyrimidine and 4-methyl-5-(2-phosphoethyl)-thiazole: step 1/1.</text>
</comment>
<keyword evidence="3 10" id="KW-0808">Transferase</keyword>
<dbReference type="HAMAP" id="MF_00097">
    <property type="entry name" value="TMP_synthase"/>
    <property type="match status" value="1"/>
</dbReference>
<feature type="binding site" evidence="10">
    <location>
        <position position="79"/>
    </location>
    <ligand>
        <name>4-amino-2-methyl-5-(diphosphooxymethyl)pyrimidine</name>
        <dbReference type="ChEBI" id="CHEBI:57841"/>
    </ligand>
</feature>
<dbReference type="InterPro" id="IPR034291">
    <property type="entry name" value="TMP_synthase"/>
</dbReference>
<evidence type="ECO:0000256" key="12">
    <source>
        <dbReference type="RuleBase" id="RU004253"/>
    </source>
</evidence>
<dbReference type="Pfam" id="PF02581">
    <property type="entry name" value="TMP-TENI"/>
    <property type="match status" value="1"/>
</dbReference>
<evidence type="ECO:0000313" key="15">
    <source>
        <dbReference type="Proteomes" id="UP001597391"/>
    </source>
</evidence>
<gene>
    <name evidence="10 14" type="primary">thiE</name>
    <name evidence="14" type="ORF">ACFSYH_02590</name>
</gene>
<keyword evidence="4 10" id="KW-0479">Metal-binding</keyword>
<comment type="catalytic activity">
    <reaction evidence="8 10 11">
        <text>2-(2-carboxy-4-methylthiazol-5-yl)ethyl phosphate + 4-amino-2-methyl-5-(diphosphooxymethyl)pyrimidine + 2 H(+) = thiamine phosphate + CO2 + diphosphate</text>
        <dbReference type="Rhea" id="RHEA:47848"/>
        <dbReference type="ChEBI" id="CHEBI:15378"/>
        <dbReference type="ChEBI" id="CHEBI:16526"/>
        <dbReference type="ChEBI" id="CHEBI:33019"/>
        <dbReference type="ChEBI" id="CHEBI:37575"/>
        <dbReference type="ChEBI" id="CHEBI:57841"/>
        <dbReference type="ChEBI" id="CHEBI:62890"/>
        <dbReference type="EC" id="2.5.1.3"/>
    </reaction>
</comment>
<comment type="function">
    <text evidence="1 10">Condenses 4-methyl-5-(beta-hydroxyethyl)thiazole monophosphate (THZ-P) and 2-methyl-4-amino-5-hydroxymethyl pyrimidine pyrophosphate (HMP-PP) to form thiamine monophosphate (TMP).</text>
</comment>
<dbReference type="SUPFAM" id="SSF51391">
    <property type="entry name" value="Thiamin phosphate synthase"/>
    <property type="match status" value="1"/>
</dbReference>
<evidence type="ECO:0000256" key="1">
    <source>
        <dbReference type="ARBA" id="ARBA00003814"/>
    </source>
</evidence>
<evidence type="ECO:0000256" key="7">
    <source>
        <dbReference type="ARBA" id="ARBA00047334"/>
    </source>
</evidence>
<dbReference type="CDD" id="cd00564">
    <property type="entry name" value="TMP_TenI"/>
    <property type="match status" value="1"/>
</dbReference>
<keyword evidence="15" id="KW-1185">Reference proteome</keyword>
<sequence length="222" mass="23587">MTATLTPRIDARQLATYLVTDREQCQRAGRSVAQTVSDAVCGGATCVQLRMKDATDSEFLREIESVYMAIGRRVPLIINDRVDVFEQALATGLHVAGVHVGLHDADPIELRDRLGPTAIIGVSAREKQTIERLQHAADYFGIGPVHDTSTKHDAPPGIGFDRLAELTAHSRIPVVAIGGLAAGDTSPIKRAGAAGMAIVSAICAASNPFLAARELQTAWSTP</sequence>
<reference evidence="15" key="1">
    <citation type="journal article" date="2019" name="Int. J. Syst. Evol. Microbiol.">
        <title>The Global Catalogue of Microorganisms (GCM) 10K type strain sequencing project: providing services to taxonomists for standard genome sequencing and annotation.</title>
        <authorList>
            <consortium name="The Broad Institute Genomics Platform"/>
            <consortium name="The Broad Institute Genome Sequencing Center for Infectious Disease"/>
            <person name="Wu L."/>
            <person name="Ma J."/>
        </authorList>
    </citation>
    <scope>NUCLEOTIDE SEQUENCE [LARGE SCALE GENOMIC DNA]</scope>
    <source>
        <strain evidence="15">KCTC 33576</strain>
    </source>
</reference>
<keyword evidence="5 10" id="KW-0460">Magnesium</keyword>
<evidence type="ECO:0000313" key="14">
    <source>
        <dbReference type="EMBL" id="MFD2839454.1"/>
    </source>
</evidence>
<dbReference type="GO" id="GO:0004789">
    <property type="term" value="F:thiamine-phosphate diphosphorylase activity"/>
    <property type="evidence" value="ECO:0007669"/>
    <property type="project" value="UniProtKB-EC"/>
</dbReference>
<dbReference type="NCBIfam" id="TIGR00693">
    <property type="entry name" value="thiE"/>
    <property type="match status" value="1"/>
</dbReference>
<dbReference type="Proteomes" id="UP001597391">
    <property type="component" value="Unassembled WGS sequence"/>
</dbReference>
<evidence type="ECO:0000256" key="3">
    <source>
        <dbReference type="ARBA" id="ARBA00022679"/>
    </source>
</evidence>